<evidence type="ECO:0000256" key="1">
    <source>
        <dbReference type="SAM" id="MobiDB-lite"/>
    </source>
</evidence>
<reference evidence="2 3" key="1">
    <citation type="submission" date="2019-11" db="EMBL/GenBank/DDBJ databases">
        <title>Whole genome sequence of Oryza granulata.</title>
        <authorList>
            <person name="Li W."/>
        </authorList>
    </citation>
    <scope>NUCLEOTIDE SEQUENCE [LARGE SCALE GENOMIC DNA]</scope>
    <source>
        <strain evidence="3">cv. Menghai</strain>
        <tissue evidence="2">Leaf</tissue>
    </source>
</reference>
<accession>A0A6G1EFV7</accession>
<keyword evidence="3" id="KW-1185">Reference proteome</keyword>
<sequence length="75" mass="7740">MDPECRSHQPPVISAPDRAASAASVLGDVKSAGARGQSCRMHRATTLFAAWSDPPGPPSFALPPCQTGRLAAGRV</sequence>
<dbReference type="AlphaFoldDB" id="A0A6G1EFV7"/>
<feature type="region of interest" description="Disordered" evidence="1">
    <location>
        <begin position="50"/>
        <end position="75"/>
    </location>
</feature>
<proteinExistence type="predicted"/>
<comment type="caution">
    <text evidence="2">The sequence shown here is derived from an EMBL/GenBank/DDBJ whole genome shotgun (WGS) entry which is preliminary data.</text>
</comment>
<dbReference type="Proteomes" id="UP000479710">
    <property type="component" value="Unassembled WGS sequence"/>
</dbReference>
<dbReference type="EMBL" id="SPHZ02000003">
    <property type="protein sequence ID" value="KAF0923700.1"/>
    <property type="molecule type" value="Genomic_DNA"/>
</dbReference>
<protein>
    <submittedName>
        <fullName evidence="2">Uncharacterized protein</fullName>
    </submittedName>
</protein>
<organism evidence="2 3">
    <name type="scientific">Oryza meyeriana var. granulata</name>
    <dbReference type="NCBI Taxonomy" id="110450"/>
    <lineage>
        <taxon>Eukaryota</taxon>
        <taxon>Viridiplantae</taxon>
        <taxon>Streptophyta</taxon>
        <taxon>Embryophyta</taxon>
        <taxon>Tracheophyta</taxon>
        <taxon>Spermatophyta</taxon>
        <taxon>Magnoliopsida</taxon>
        <taxon>Liliopsida</taxon>
        <taxon>Poales</taxon>
        <taxon>Poaceae</taxon>
        <taxon>BOP clade</taxon>
        <taxon>Oryzoideae</taxon>
        <taxon>Oryzeae</taxon>
        <taxon>Oryzinae</taxon>
        <taxon>Oryza</taxon>
        <taxon>Oryza meyeriana</taxon>
    </lineage>
</organism>
<gene>
    <name evidence="2" type="ORF">E2562_006674</name>
</gene>
<name>A0A6G1EFV7_9ORYZ</name>
<evidence type="ECO:0000313" key="3">
    <source>
        <dbReference type="Proteomes" id="UP000479710"/>
    </source>
</evidence>
<evidence type="ECO:0000313" key="2">
    <source>
        <dbReference type="EMBL" id="KAF0923700.1"/>
    </source>
</evidence>